<accession>A0A4Q9GJY4</accession>
<dbReference type="InterPro" id="IPR007685">
    <property type="entry name" value="RelA_SpoT"/>
</dbReference>
<dbReference type="FunFam" id="1.10.3210.10:FF:000001">
    <property type="entry name" value="GTP pyrophosphokinase RelA"/>
    <property type="match status" value="1"/>
</dbReference>
<evidence type="ECO:0000256" key="2">
    <source>
        <dbReference type="ARBA" id="ARBA00014315"/>
    </source>
</evidence>
<dbReference type="CDD" id="cd01668">
    <property type="entry name" value="TGS_RSH"/>
    <property type="match status" value="1"/>
</dbReference>
<keyword evidence="3" id="KW-0342">GTP-binding</keyword>
<dbReference type="SUPFAM" id="SSF109604">
    <property type="entry name" value="HD-domain/PDEase-like"/>
    <property type="match status" value="1"/>
</dbReference>
<dbReference type="InterPro" id="IPR033655">
    <property type="entry name" value="TGS_RelA/SpoT"/>
</dbReference>
<dbReference type="PROSITE" id="PS51880">
    <property type="entry name" value="TGS"/>
    <property type="match status" value="1"/>
</dbReference>
<dbReference type="Proteomes" id="UP000291613">
    <property type="component" value="Unassembled WGS sequence"/>
</dbReference>
<keyword evidence="3" id="KW-0547">Nucleotide-binding</keyword>
<evidence type="ECO:0000256" key="7">
    <source>
        <dbReference type="RuleBase" id="RU003847"/>
    </source>
</evidence>
<evidence type="ECO:0000313" key="11">
    <source>
        <dbReference type="EMBL" id="TBN54583.1"/>
    </source>
</evidence>
<dbReference type="CDD" id="cd00077">
    <property type="entry name" value="HDc"/>
    <property type="match status" value="1"/>
</dbReference>
<dbReference type="GO" id="GO:0008893">
    <property type="term" value="F:guanosine-3',5'-bis(diphosphate) 3'-diphosphatase activity"/>
    <property type="evidence" value="ECO:0007669"/>
    <property type="project" value="TreeGrafter"/>
</dbReference>
<feature type="domain" description="TGS" evidence="10">
    <location>
        <begin position="389"/>
        <end position="450"/>
    </location>
</feature>
<dbReference type="AlphaFoldDB" id="A0A4Q9GJY4"/>
<evidence type="ECO:0000256" key="6">
    <source>
        <dbReference type="ARBA" id="ARBA00048244"/>
    </source>
</evidence>
<dbReference type="GO" id="GO:0008728">
    <property type="term" value="F:GTP diphosphokinase activity"/>
    <property type="evidence" value="ECO:0007669"/>
    <property type="project" value="UniProtKB-EC"/>
</dbReference>
<dbReference type="CDD" id="cd05399">
    <property type="entry name" value="NT_Rel-Spo_like"/>
    <property type="match status" value="1"/>
</dbReference>
<evidence type="ECO:0000256" key="1">
    <source>
        <dbReference type="ARBA" id="ARBA00013251"/>
    </source>
</evidence>
<evidence type="ECO:0000259" key="8">
    <source>
        <dbReference type="PROSITE" id="PS51671"/>
    </source>
</evidence>
<dbReference type="GO" id="GO:0042594">
    <property type="term" value="P:response to starvation"/>
    <property type="evidence" value="ECO:0007669"/>
    <property type="project" value="TreeGrafter"/>
</dbReference>
<evidence type="ECO:0000313" key="12">
    <source>
        <dbReference type="Proteomes" id="UP000291613"/>
    </source>
</evidence>
<dbReference type="PANTHER" id="PTHR21262">
    <property type="entry name" value="GUANOSINE-3',5'-BIS DIPHOSPHATE 3'-PYROPHOSPHOHYDROLASE"/>
    <property type="match status" value="1"/>
</dbReference>
<proteinExistence type="inferred from homology"/>
<dbReference type="Pfam" id="PF04607">
    <property type="entry name" value="RelA_SpoT"/>
    <property type="match status" value="1"/>
</dbReference>
<dbReference type="SUPFAM" id="SSF81271">
    <property type="entry name" value="TGS-like"/>
    <property type="match status" value="1"/>
</dbReference>
<dbReference type="RefSeq" id="WP_131002425.1">
    <property type="nucleotide sequence ID" value="NZ_JBHSZR010000005.1"/>
</dbReference>
<comment type="similarity">
    <text evidence="7">Belongs to the relA/spoT family.</text>
</comment>
<dbReference type="EMBL" id="SIUB01000002">
    <property type="protein sequence ID" value="TBN54583.1"/>
    <property type="molecule type" value="Genomic_DNA"/>
</dbReference>
<dbReference type="GO" id="GO:0015949">
    <property type="term" value="P:nucleobase-containing small molecule interconversion"/>
    <property type="evidence" value="ECO:0007669"/>
    <property type="project" value="UniProtKB-ARBA"/>
</dbReference>
<dbReference type="Gene3D" id="3.30.460.10">
    <property type="entry name" value="Beta Polymerase, domain 2"/>
    <property type="match status" value="1"/>
</dbReference>
<dbReference type="InterPro" id="IPR012675">
    <property type="entry name" value="Beta-grasp_dom_sf"/>
</dbReference>
<evidence type="ECO:0000259" key="9">
    <source>
        <dbReference type="PROSITE" id="PS51831"/>
    </source>
</evidence>
<dbReference type="FunFam" id="3.30.460.10:FF:000001">
    <property type="entry name" value="GTP pyrophosphokinase RelA"/>
    <property type="match status" value="1"/>
</dbReference>
<dbReference type="CDD" id="cd04876">
    <property type="entry name" value="ACT_RelA-SpoT"/>
    <property type="match status" value="1"/>
</dbReference>
<protein>
    <recommendedName>
        <fullName evidence="2">GTP pyrophosphokinase rsh</fullName>
        <ecNumber evidence="1">2.7.6.5</ecNumber>
    </recommendedName>
    <alternativeName>
        <fullName evidence="5">(p)ppGpp synthase</fullName>
    </alternativeName>
    <alternativeName>
        <fullName evidence="4">ATP:GTP 3'-pyrophosphotransferase</fullName>
    </alternativeName>
</protein>
<dbReference type="InterPro" id="IPR043519">
    <property type="entry name" value="NT_sf"/>
</dbReference>
<dbReference type="OrthoDB" id="9805041at2"/>
<evidence type="ECO:0000259" key="10">
    <source>
        <dbReference type="PROSITE" id="PS51880"/>
    </source>
</evidence>
<dbReference type="GO" id="GO:0015969">
    <property type="term" value="P:guanosine tetraphosphate metabolic process"/>
    <property type="evidence" value="ECO:0007669"/>
    <property type="project" value="InterPro"/>
</dbReference>
<dbReference type="GO" id="GO:0005886">
    <property type="term" value="C:plasma membrane"/>
    <property type="evidence" value="ECO:0007669"/>
    <property type="project" value="TreeGrafter"/>
</dbReference>
<dbReference type="SUPFAM" id="SSF55021">
    <property type="entry name" value="ACT-like"/>
    <property type="match status" value="1"/>
</dbReference>
<dbReference type="Pfam" id="PF13291">
    <property type="entry name" value="ACT_4"/>
    <property type="match status" value="1"/>
</dbReference>
<comment type="function">
    <text evidence="7">In eubacteria ppGpp (guanosine 3'-diphosphate 5'-diphosphate) is a mediator of the stringent response that coordinates a variety of cellular activities in response to changes in nutritional abundance.</text>
</comment>
<dbReference type="GO" id="GO:0005525">
    <property type="term" value="F:GTP binding"/>
    <property type="evidence" value="ECO:0007669"/>
    <property type="project" value="UniProtKB-KW"/>
</dbReference>
<dbReference type="InterPro" id="IPR004811">
    <property type="entry name" value="RelA/Spo_fam"/>
</dbReference>
<dbReference type="SUPFAM" id="SSF81301">
    <property type="entry name" value="Nucleotidyltransferase"/>
    <property type="match status" value="1"/>
</dbReference>
<dbReference type="EC" id="2.7.6.5" evidence="1"/>
<dbReference type="InterPro" id="IPR045600">
    <property type="entry name" value="RelA/SpoT_AH_RIS"/>
</dbReference>
<dbReference type="Pfam" id="PF13328">
    <property type="entry name" value="HD_4"/>
    <property type="match status" value="1"/>
</dbReference>
<sequence>MMRQYELVERVKAYNPNADEALLNRAYVYAMKAHGLQLRASGDPYFSHPLEVAAILTELRLDDATIVAALLHDTIEDTDTTRDEIDALFGKQIGSLVEGLTKLKKLDLVTKEAAQAENLRRLLLAIAEDVRVLLVKLADRLHNLRTLHFVPQSKRARIAQETLDIYAPLAARMGMQALREELEDICFRTLFADAYATIMERLNRLAARNVEAIEEIRKNFEEIFAKAGLKARVTGRQKRPYSIWRKMERKSVAFEQLSDIFAFRVVAPDVPACYQALGALHTAWPTVPGRFKDYISTPKANDYRSIHTTIVGPGHQRVEVQIRTEAMQRLAEYGIAAHALYKDAAGPDNDVLARESRAYGWLRRTVELLAEGDNPEEFLEHTKLELFNDQVFCFTPKGRLIALPRGATPIDFAYAVHTSVGNECVGVKINGMSESLVTPLNNGDEVEIIRSDAQTPPAAWEALVVTGKARSAIRRATRSAVRAQYAGLGRQIVQRAFERAGKSFAEERLRGVLHRLARASVEDVLAAVGRGEMHSIDVVRAVYPEVKDERPQTSMGVPAPADGWFGLEQAGALRFKAPEVEPADGQGPSLPIRGLRGDLPVRFAPNGGAVPGDRIVGILDPGQGITIYPIQSPALKDFDDHPERWLDVRWDVDLAKRERFPVRIVVTSINEPGSLALITGIISNYEANIDDMSMVSRSPDFHDIVFDLGVFDAKHLGAIIADLRQAPVVSNILRVNG</sequence>
<keyword evidence="12" id="KW-1185">Reference proteome</keyword>
<dbReference type="Pfam" id="PF19296">
    <property type="entry name" value="RelA_AH_RIS"/>
    <property type="match status" value="1"/>
</dbReference>
<dbReference type="Gene3D" id="3.30.70.260">
    <property type="match status" value="1"/>
</dbReference>
<keyword evidence="11" id="KW-0378">Hydrolase</keyword>
<evidence type="ECO:0000256" key="5">
    <source>
        <dbReference type="ARBA" id="ARBA00032407"/>
    </source>
</evidence>
<feature type="domain" description="ACT" evidence="8">
    <location>
        <begin position="663"/>
        <end position="737"/>
    </location>
</feature>
<dbReference type="PANTHER" id="PTHR21262:SF36">
    <property type="entry name" value="BIFUNCTIONAL (P)PPGPP SYNTHASE_HYDROLASE SPOT"/>
    <property type="match status" value="1"/>
</dbReference>
<dbReference type="SMART" id="SM00471">
    <property type="entry name" value="HDc"/>
    <property type="match status" value="1"/>
</dbReference>
<organism evidence="11 12">
    <name type="scientific">Hansschlegelia quercus</name>
    <dbReference type="NCBI Taxonomy" id="2528245"/>
    <lineage>
        <taxon>Bacteria</taxon>
        <taxon>Pseudomonadati</taxon>
        <taxon>Pseudomonadota</taxon>
        <taxon>Alphaproteobacteria</taxon>
        <taxon>Hyphomicrobiales</taxon>
        <taxon>Methylopilaceae</taxon>
        <taxon>Hansschlegelia</taxon>
    </lineage>
</organism>
<dbReference type="SMART" id="SM00954">
    <property type="entry name" value="RelA_SpoT"/>
    <property type="match status" value="1"/>
</dbReference>
<dbReference type="Pfam" id="PF02824">
    <property type="entry name" value="TGS"/>
    <property type="match status" value="1"/>
</dbReference>
<dbReference type="InterPro" id="IPR006674">
    <property type="entry name" value="HD_domain"/>
</dbReference>
<dbReference type="Gene3D" id="3.10.20.30">
    <property type="match status" value="1"/>
</dbReference>
<dbReference type="FunFam" id="3.10.20.30:FF:000002">
    <property type="entry name" value="GTP pyrophosphokinase (RelA/SpoT)"/>
    <property type="match status" value="1"/>
</dbReference>
<comment type="catalytic activity">
    <reaction evidence="6">
        <text>GTP + ATP = guanosine 3'-diphosphate 5'-triphosphate + AMP</text>
        <dbReference type="Rhea" id="RHEA:22088"/>
        <dbReference type="ChEBI" id="CHEBI:30616"/>
        <dbReference type="ChEBI" id="CHEBI:37565"/>
        <dbReference type="ChEBI" id="CHEBI:142410"/>
        <dbReference type="ChEBI" id="CHEBI:456215"/>
        <dbReference type="EC" id="2.7.6.5"/>
    </reaction>
</comment>
<feature type="domain" description="HD" evidence="9">
    <location>
        <begin position="45"/>
        <end position="144"/>
    </location>
</feature>
<evidence type="ECO:0000256" key="3">
    <source>
        <dbReference type="ARBA" id="ARBA00023134"/>
    </source>
</evidence>
<reference evidence="11 12" key="1">
    <citation type="submission" date="2019-02" db="EMBL/GenBank/DDBJ databases">
        <title>Hansschlegelia quercus sp. nov., a novel methylotrophic bacterium from buds of oak (Quercus robur L.).</title>
        <authorList>
            <person name="Agafonova N.V."/>
            <person name="Kaparullina E.N."/>
            <person name="Grouzdev D.S."/>
            <person name="Doronina N.V."/>
        </authorList>
    </citation>
    <scope>NUCLEOTIDE SEQUENCE [LARGE SCALE GENOMIC DNA]</scope>
    <source>
        <strain evidence="11 12">Dub</strain>
    </source>
</reference>
<dbReference type="NCBIfam" id="TIGR00691">
    <property type="entry name" value="spoT_relA"/>
    <property type="match status" value="1"/>
</dbReference>
<gene>
    <name evidence="11" type="ORF">EYR15_05605</name>
</gene>
<dbReference type="InterPro" id="IPR003607">
    <property type="entry name" value="HD/PDEase_dom"/>
</dbReference>
<dbReference type="InterPro" id="IPR045865">
    <property type="entry name" value="ACT-like_dom_sf"/>
</dbReference>
<dbReference type="Gene3D" id="1.10.3210.10">
    <property type="entry name" value="Hypothetical protein af1432"/>
    <property type="match status" value="1"/>
</dbReference>
<dbReference type="PROSITE" id="PS51671">
    <property type="entry name" value="ACT"/>
    <property type="match status" value="1"/>
</dbReference>
<name>A0A4Q9GJY4_9HYPH</name>
<dbReference type="InterPro" id="IPR012676">
    <property type="entry name" value="TGS-like"/>
</dbReference>
<dbReference type="InterPro" id="IPR004095">
    <property type="entry name" value="TGS"/>
</dbReference>
<comment type="caution">
    <text evidence="11">The sequence shown here is derived from an EMBL/GenBank/DDBJ whole genome shotgun (WGS) entry which is preliminary data.</text>
</comment>
<dbReference type="InterPro" id="IPR002912">
    <property type="entry name" value="ACT_dom"/>
</dbReference>
<evidence type="ECO:0000256" key="4">
    <source>
        <dbReference type="ARBA" id="ARBA00029754"/>
    </source>
</evidence>
<dbReference type="PROSITE" id="PS51831">
    <property type="entry name" value="HD"/>
    <property type="match status" value="1"/>
</dbReference>